<evidence type="ECO:0000313" key="3">
    <source>
        <dbReference type="Proteomes" id="UP000002408"/>
    </source>
</evidence>
<dbReference type="EMBL" id="CP000780">
    <property type="protein sequence ID" value="ABS55778.1"/>
    <property type="molecule type" value="Genomic_DNA"/>
</dbReference>
<feature type="transmembrane region" description="Helical" evidence="1">
    <location>
        <begin position="83"/>
        <end position="101"/>
    </location>
</feature>
<proteinExistence type="predicted"/>
<keyword evidence="3" id="KW-1185">Reference proteome</keyword>
<evidence type="ECO:0000313" key="2">
    <source>
        <dbReference type="EMBL" id="ABS55778.1"/>
    </source>
</evidence>
<accession>A7I7R7</accession>
<dbReference type="GeneID" id="5410347"/>
<dbReference type="eggNOG" id="arCOG07906">
    <property type="taxonomic scope" value="Archaea"/>
</dbReference>
<reference evidence="3" key="1">
    <citation type="journal article" date="2015" name="Microbiology">
        <title>Genome of Methanoregula boonei 6A8 reveals adaptations to oligotrophic peatland environments.</title>
        <authorList>
            <person name="Braeuer S."/>
            <person name="Cadillo-Quiroz H."/>
            <person name="Kyrpides N."/>
            <person name="Woyke T."/>
            <person name="Goodwin L."/>
            <person name="Detter C."/>
            <person name="Podell S."/>
            <person name="Yavitt J.B."/>
            <person name="Zinder S.H."/>
        </authorList>
    </citation>
    <scope>NUCLEOTIDE SEQUENCE [LARGE SCALE GENOMIC DNA]</scope>
    <source>
        <strain evidence="3">DSM 21154 / JCM 14090 / 6A8</strain>
    </source>
</reference>
<dbReference type="Proteomes" id="UP000002408">
    <property type="component" value="Chromosome"/>
</dbReference>
<protein>
    <submittedName>
        <fullName evidence="2">Uncharacterized protein</fullName>
    </submittedName>
</protein>
<sequence precursor="true">MKKQFIIGATGGFLGIATAAYVIFFSHSPDITLSGVQAALFSSLGLMGAAIANTETRFAGWMLLSSSVWILLSVPLAGTFDLLAWYLPTIILLGCAAALCFTEPEMDEDLPAEETDN</sequence>
<dbReference type="AlphaFoldDB" id="A7I7R7"/>
<keyword evidence="1" id="KW-1133">Transmembrane helix</keyword>
<dbReference type="KEGG" id="mbn:Mboo_1260"/>
<keyword evidence="1" id="KW-0472">Membrane</keyword>
<feature type="transmembrane region" description="Helical" evidence="1">
    <location>
        <begin position="5"/>
        <end position="25"/>
    </location>
</feature>
<dbReference type="OrthoDB" id="382310at2157"/>
<keyword evidence="1" id="KW-0812">Transmembrane</keyword>
<feature type="transmembrane region" description="Helical" evidence="1">
    <location>
        <begin position="31"/>
        <end position="51"/>
    </location>
</feature>
<feature type="transmembrane region" description="Helical" evidence="1">
    <location>
        <begin position="58"/>
        <end position="77"/>
    </location>
</feature>
<gene>
    <name evidence="2" type="ordered locus">Mboo_1260</name>
</gene>
<dbReference type="HOGENOM" id="CLU_156333_0_0_2"/>
<dbReference type="RefSeq" id="WP_012106810.1">
    <property type="nucleotide sequence ID" value="NC_009712.1"/>
</dbReference>
<organism evidence="2 3">
    <name type="scientific">Methanoregula boonei (strain DSM 21154 / JCM 14090 / 6A8)</name>
    <dbReference type="NCBI Taxonomy" id="456442"/>
    <lineage>
        <taxon>Archaea</taxon>
        <taxon>Methanobacteriati</taxon>
        <taxon>Methanobacteriota</taxon>
        <taxon>Stenosarchaea group</taxon>
        <taxon>Methanomicrobia</taxon>
        <taxon>Methanomicrobiales</taxon>
        <taxon>Methanoregulaceae</taxon>
        <taxon>Methanoregula</taxon>
    </lineage>
</organism>
<name>A7I7R7_METB6</name>
<evidence type="ECO:0000256" key="1">
    <source>
        <dbReference type="SAM" id="Phobius"/>
    </source>
</evidence>